<evidence type="ECO:0000256" key="6">
    <source>
        <dbReference type="ARBA" id="ARBA00022840"/>
    </source>
</evidence>
<dbReference type="HAMAP" id="MF_00276">
    <property type="entry name" value="KdpC"/>
    <property type="match status" value="1"/>
</dbReference>
<evidence type="ECO:0000256" key="8">
    <source>
        <dbReference type="ARBA" id="ARBA00022989"/>
    </source>
</evidence>
<evidence type="ECO:0000256" key="3">
    <source>
        <dbReference type="ARBA" id="ARBA00022538"/>
    </source>
</evidence>
<dbReference type="OrthoDB" id="9809491at2"/>
<keyword evidence="7 11" id="KW-0630">Potassium</keyword>
<evidence type="ECO:0000256" key="10">
    <source>
        <dbReference type="ARBA" id="ARBA00023136"/>
    </source>
</evidence>
<keyword evidence="5 11" id="KW-0547">Nucleotide-binding</keyword>
<comment type="caution">
    <text evidence="12">The sequence shown here is derived from an EMBL/GenBank/DDBJ whole genome shotgun (WGS) entry which is preliminary data.</text>
</comment>
<keyword evidence="4 11" id="KW-0812">Transmembrane</keyword>
<dbReference type="Proteomes" id="UP000070366">
    <property type="component" value="Unassembled WGS sequence"/>
</dbReference>
<dbReference type="PANTHER" id="PTHR30042">
    <property type="entry name" value="POTASSIUM-TRANSPORTING ATPASE C CHAIN"/>
    <property type="match status" value="1"/>
</dbReference>
<dbReference type="NCBIfam" id="TIGR00681">
    <property type="entry name" value="kdpC"/>
    <property type="match status" value="1"/>
</dbReference>
<keyword evidence="3 11" id="KW-0633">Potassium transport</keyword>
<evidence type="ECO:0000256" key="1">
    <source>
        <dbReference type="ARBA" id="ARBA00022448"/>
    </source>
</evidence>
<dbReference type="RefSeq" id="WP_066519979.1">
    <property type="nucleotide sequence ID" value="NZ_CABMOF010000002.1"/>
</dbReference>
<dbReference type="PANTHER" id="PTHR30042:SF2">
    <property type="entry name" value="POTASSIUM-TRANSPORTING ATPASE KDPC SUBUNIT"/>
    <property type="match status" value="1"/>
</dbReference>
<dbReference type="Pfam" id="PF02669">
    <property type="entry name" value="KdpC"/>
    <property type="match status" value="1"/>
</dbReference>
<gene>
    <name evidence="11" type="primary">kdpC</name>
    <name evidence="12" type="ORF">HMPREF3293_01777</name>
</gene>
<comment type="subcellular location">
    <subcellularLocation>
        <location evidence="11">Cell membrane</location>
        <topology evidence="11">Single-pass membrane protein</topology>
    </subcellularLocation>
</comment>
<evidence type="ECO:0000256" key="7">
    <source>
        <dbReference type="ARBA" id="ARBA00022958"/>
    </source>
</evidence>
<keyword evidence="1 11" id="KW-0813">Transport</keyword>
<evidence type="ECO:0000256" key="9">
    <source>
        <dbReference type="ARBA" id="ARBA00023065"/>
    </source>
</evidence>
<protein>
    <recommendedName>
        <fullName evidence="11">Potassium-transporting ATPase KdpC subunit</fullName>
    </recommendedName>
    <alternativeName>
        <fullName evidence="11">ATP phosphohydrolase [potassium-transporting] C chain</fullName>
    </alternativeName>
    <alternativeName>
        <fullName evidence="11">Potassium-binding and translocating subunit C</fullName>
    </alternativeName>
    <alternativeName>
        <fullName evidence="11">Potassium-translocating ATPase C chain</fullName>
    </alternativeName>
</protein>
<dbReference type="PATRIC" id="fig|626937.4.peg.1755"/>
<comment type="function">
    <text evidence="11">Part of the high-affinity ATP-driven potassium transport (or Kdp) system, which catalyzes the hydrolysis of ATP coupled with the electrogenic transport of potassium into the cytoplasm. This subunit acts as a catalytic chaperone that increases the ATP-binding affinity of the ATP-hydrolyzing subunit KdpB by the formation of a transient KdpB/KdpC/ATP ternary complex.</text>
</comment>
<reference evidence="12 13" key="1">
    <citation type="submission" date="2016-02" db="EMBL/GenBank/DDBJ databases">
        <authorList>
            <person name="Wen L."/>
            <person name="He K."/>
            <person name="Yang H."/>
        </authorList>
    </citation>
    <scope>NUCLEOTIDE SEQUENCE [LARGE SCALE GENOMIC DNA]</scope>
    <source>
        <strain evidence="12 13">DSM 22607</strain>
    </source>
</reference>
<proteinExistence type="inferred from homology"/>
<feature type="transmembrane region" description="Helical" evidence="11">
    <location>
        <begin position="12"/>
        <end position="35"/>
    </location>
</feature>
<dbReference type="GO" id="GO:0005524">
    <property type="term" value="F:ATP binding"/>
    <property type="evidence" value="ECO:0007669"/>
    <property type="project" value="UniProtKB-UniRule"/>
</dbReference>
<evidence type="ECO:0000256" key="4">
    <source>
        <dbReference type="ARBA" id="ARBA00022692"/>
    </source>
</evidence>
<sequence>MEEKKSTNTKPRIWIAGLICAVFMTVFCGLIYPLAMTGIAQLTMPRQANGSLIYVEEDDGSVVCYGSELVGQEFTGPQYLIGRPDTGSAAASNLSAVSEEQAALVQERIDWWHELDPQNTADIPMELVTASGSGLDPHISPAAAEYQVPRIARERGMGEDEVRAVIAKHTDGKDFGFMGEDRVNVLMVNLELDGKKIIS</sequence>
<dbReference type="STRING" id="626937.HMPREF3293_01777"/>
<keyword evidence="13" id="KW-1185">Reference proteome</keyword>
<dbReference type="EMBL" id="LSZW01000061">
    <property type="protein sequence ID" value="KXK65563.1"/>
    <property type="molecule type" value="Genomic_DNA"/>
</dbReference>
<organism evidence="12 13">
    <name type="scientific">Christensenella minuta</name>
    <dbReference type="NCBI Taxonomy" id="626937"/>
    <lineage>
        <taxon>Bacteria</taxon>
        <taxon>Bacillati</taxon>
        <taxon>Bacillota</taxon>
        <taxon>Clostridia</taxon>
        <taxon>Christensenellales</taxon>
        <taxon>Christensenellaceae</taxon>
        <taxon>Christensenella</taxon>
    </lineage>
</organism>
<evidence type="ECO:0000313" key="13">
    <source>
        <dbReference type="Proteomes" id="UP000070366"/>
    </source>
</evidence>
<evidence type="ECO:0000256" key="5">
    <source>
        <dbReference type="ARBA" id="ARBA00022741"/>
    </source>
</evidence>
<comment type="similarity">
    <text evidence="11">Belongs to the KdpC family.</text>
</comment>
<dbReference type="InterPro" id="IPR003820">
    <property type="entry name" value="KdpC"/>
</dbReference>
<name>A0A136Q4G4_9FIRM</name>
<dbReference type="KEGG" id="cmiu:B1H56_11585"/>
<keyword evidence="9 11" id="KW-0406">Ion transport</keyword>
<comment type="subunit">
    <text evidence="11">The system is composed of three essential subunits: KdpA, KdpB and KdpC.</text>
</comment>
<keyword evidence="8 11" id="KW-1133">Transmembrane helix</keyword>
<accession>A0A136Q4G4</accession>
<evidence type="ECO:0000256" key="2">
    <source>
        <dbReference type="ARBA" id="ARBA00022475"/>
    </source>
</evidence>
<dbReference type="NCBIfam" id="NF001454">
    <property type="entry name" value="PRK00315.1"/>
    <property type="match status" value="1"/>
</dbReference>
<keyword evidence="10 11" id="KW-0472">Membrane</keyword>
<dbReference type="GO" id="GO:0005886">
    <property type="term" value="C:plasma membrane"/>
    <property type="evidence" value="ECO:0007669"/>
    <property type="project" value="UniProtKB-SubCell"/>
</dbReference>
<dbReference type="GO" id="GO:0008556">
    <property type="term" value="F:P-type potassium transmembrane transporter activity"/>
    <property type="evidence" value="ECO:0007669"/>
    <property type="project" value="InterPro"/>
</dbReference>
<evidence type="ECO:0000256" key="11">
    <source>
        <dbReference type="HAMAP-Rule" id="MF_00276"/>
    </source>
</evidence>
<dbReference type="AlphaFoldDB" id="A0A136Q4G4"/>
<keyword evidence="2 11" id="KW-1003">Cell membrane</keyword>
<evidence type="ECO:0000313" key="12">
    <source>
        <dbReference type="EMBL" id="KXK65563.1"/>
    </source>
</evidence>
<keyword evidence="6 11" id="KW-0067">ATP-binding</keyword>
<dbReference type="PIRSF" id="PIRSF001296">
    <property type="entry name" value="K_ATPase_KdpC"/>
    <property type="match status" value="1"/>
</dbReference>